<dbReference type="Proteomes" id="UP000054270">
    <property type="component" value="Unassembled WGS sequence"/>
</dbReference>
<dbReference type="EMBL" id="KN817543">
    <property type="protein sequence ID" value="KJA23323.1"/>
    <property type="molecule type" value="Genomic_DNA"/>
</dbReference>
<name>A0A0D2NWX9_HYPSF</name>
<accession>A0A0D2NWX9</accession>
<dbReference type="AlphaFoldDB" id="A0A0D2NWX9"/>
<reference evidence="4" key="2">
    <citation type="submission" date="2014-04" db="EMBL/GenBank/DDBJ databases">
        <title>Evolutionary Origins and Diversification of the Mycorrhizal Mutualists.</title>
        <authorList>
            <consortium name="DOE Joint Genome Institute"/>
            <consortium name="Mycorrhizal Genomics Consortium"/>
            <person name="Kohler A."/>
            <person name="Kuo A."/>
            <person name="Nagy L.G."/>
            <person name="Floudas D."/>
            <person name="Copeland A."/>
            <person name="Barry K.W."/>
            <person name="Cichocki N."/>
            <person name="Veneault-Fourrey C."/>
            <person name="LaButti K."/>
            <person name="Lindquist E.A."/>
            <person name="Lipzen A."/>
            <person name="Lundell T."/>
            <person name="Morin E."/>
            <person name="Murat C."/>
            <person name="Riley R."/>
            <person name="Ohm R."/>
            <person name="Sun H."/>
            <person name="Tunlid A."/>
            <person name="Henrissat B."/>
            <person name="Grigoriev I.V."/>
            <person name="Hibbett D.S."/>
            <person name="Martin F."/>
        </authorList>
    </citation>
    <scope>NUCLEOTIDE SEQUENCE [LARGE SCALE GENOMIC DNA]</scope>
    <source>
        <strain evidence="4">FD-334 SS-4</strain>
    </source>
</reference>
<dbReference type="EMBL" id="KN817799">
    <property type="protein sequence ID" value="KJA13040.1"/>
    <property type="molecule type" value="Genomic_DNA"/>
</dbReference>
<proteinExistence type="predicted"/>
<evidence type="ECO:0000313" key="2">
    <source>
        <dbReference type="EMBL" id="KJA13040.1"/>
    </source>
</evidence>
<protein>
    <submittedName>
        <fullName evidence="2">Uncharacterized protein</fullName>
    </submittedName>
</protein>
<organism evidence="2 4">
    <name type="scientific">Hypholoma sublateritium (strain FD-334 SS-4)</name>
    <dbReference type="NCBI Taxonomy" id="945553"/>
    <lineage>
        <taxon>Eukaryota</taxon>
        <taxon>Fungi</taxon>
        <taxon>Dikarya</taxon>
        <taxon>Basidiomycota</taxon>
        <taxon>Agaricomycotina</taxon>
        <taxon>Agaricomycetes</taxon>
        <taxon>Agaricomycetidae</taxon>
        <taxon>Agaricales</taxon>
        <taxon>Agaricineae</taxon>
        <taxon>Strophariaceae</taxon>
        <taxon>Hypholoma</taxon>
    </lineage>
</organism>
<evidence type="ECO:0000313" key="4">
    <source>
        <dbReference type="Proteomes" id="UP000054270"/>
    </source>
</evidence>
<feature type="region of interest" description="Disordered" evidence="1">
    <location>
        <begin position="67"/>
        <end position="93"/>
    </location>
</feature>
<gene>
    <name evidence="3" type="ORF">HYPSUDRAFT_201354</name>
    <name evidence="2" type="ORF">HYPSUDRAFT_209879</name>
</gene>
<reference evidence="2" key="1">
    <citation type="submission" date="2014-04" db="EMBL/GenBank/DDBJ databases">
        <title>Evolutionary Origins and Diversification of the Mycorrhizal Mutualists.</title>
        <authorList>
            <consortium name="DOE Joint Genome Institute"/>
            <person name="Kohler A."/>
            <person name="Kuo A."/>
            <person name="Nagy L.G."/>
            <person name="Floudas D."/>
            <person name="Copeland A."/>
            <person name="Barry K.W."/>
            <person name="Cichocki N."/>
            <person name="Veneault-Fourrey C."/>
            <person name="LaButti K."/>
            <person name="Lindquist E.A."/>
            <person name="Lipzen A."/>
            <person name="Lundell T."/>
            <person name="Morin E."/>
            <person name="Murat C."/>
            <person name="Riley R."/>
            <person name="Ohm R."/>
            <person name="Sun H."/>
            <person name="Tunlid A."/>
            <person name="Henrissat B."/>
            <person name="Grigoriev I.V."/>
            <person name="Hibbett D.S."/>
            <person name="Martin F."/>
            <person name="Consortium M.G."/>
        </authorList>
    </citation>
    <scope>NUCLEOTIDE SEQUENCE [LARGE SCALE GENOMIC DNA]</scope>
    <source>
        <strain evidence="2">FD-334 SS-4</strain>
    </source>
</reference>
<evidence type="ECO:0000256" key="1">
    <source>
        <dbReference type="SAM" id="MobiDB-lite"/>
    </source>
</evidence>
<keyword evidence="4" id="KW-1185">Reference proteome</keyword>
<sequence length="131" mass="14172">MCSDHPEVFGGDGTVARRAHAVGRTASAYLFLEKCVNLPLPQSTQTLFQHISPILYVDPNLGEPFQAPGPAASGTRLPAHASHRNATRGSPTPLPTSICIPHLTYFPSYTPSHAFEAVKRHARHARSLPAR</sequence>
<evidence type="ECO:0000313" key="3">
    <source>
        <dbReference type="EMBL" id="KJA23323.1"/>
    </source>
</evidence>